<dbReference type="Pfam" id="PF02469">
    <property type="entry name" value="Fasciclin"/>
    <property type="match status" value="1"/>
</dbReference>
<dbReference type="GO" id="GO:0030198">
    <property type="term" value="P:extracellular matrix organization"/>
    <property type="evidence" value="ECO:0007669"/>
    <property type="project" value="TreeGrafter"/>
</dbReference>
<evidence type="ECO:0000313" key="4">
    <source>
        <dbReference type="Proteomes" id="UP000253094"/>
    </source>
</evidence>
<feature type="signal peptide" evidence="1">
    <location>
        <begin position="1"/>
        <end position="27"/>
    </location>
</feature>
<proteinExistence type="predicted"/>
<dbReference type="EMBL" id="QOIL01000001">
    <property type="protein sequence ID" value="RCG33187.1"/>
    <property type="molecule type" value="Genomic_DNA"/>
</dbReference>
<dbReference type="SMART" id="SM00554">
    <property type="entry name" value="FAS1"/>
    <property type="match status" value="1"/>
</dbReference>
<dbReference type="GO" id="GO:0007155">
    <property type="term" value="P:cell adhesion"/>
    <property type="evidence" value="ECO:0007669"/>
    <property type="project" value="TreeGrafter"/>
</dbReference>
<dbReference type="Gene3D" id="2.30.180.10">
    <property type="entry name" value="FAS1 domain"/>
    <property type="match status" value="1"/>
</dbReference>
<evidence type="ECO:0000313" key="3">
    <source>
        <dbReference type="EMBL" id="RCG33187.1"/>
    </source>
</evidence>
<evidence type="ECO:0000259" key="2">
    <source>
        <dbReference type="PROSITE" id="PS50213"/>
    </source>
</evidence>
<evidence type="ECO:0000256" key="1">
    <source>
        <dbReference type="SAM" id="SignalP"/>
    </source>
</evidence>
<dbReference type="OrthoDB" id="9800666at2"/>
<dbReference type="FunFam" id="2.30.180.10:FF:000032">
    <property type="entry name" value="Fasciclin domain-containing protein, putative"/>
    <property type="match status" value="1"/>
</dbReference>
<name>A0A367FU04_9ACTN</name>
<reference evidence="3 4" key="1">
    <citation type="submission" date="2018-06" db="EMBL/GenBank/DDBJ databases">
        <title>Sphaerisporangium craniellae sp. nov., isolated from a marine sponge in the South China Sea.</title>
        <authorList>
            <person name="Li L."/>
        </authorList>
    </citation>
    <scope>NUCLEOTIDE SEQUENCE [LARGE SCALE GENOMIC DNA]</scope>
    <source>
        <strain evidence="3 4">CCTCC AA 208026</strain>
    </source>
</reference>
<gene>
    <name evidence="3" type="ORF">DQ384_01745</name>
</gene>
<keyword evidence="4" id="KW-1185">Reference proteome</keyword>
<feature type="domain" description="FAS1" evidence="2">
    <location>
        <begin position="56"/>
        <end position="185"/>
    </location>
</feature>
<dbReference type="AlphaFoldDB" id="A0A367FU04"/>
<keyword evidence="1" id="KW-0732">Signal</keyword>
<dbReference type="SUPFAM" id="SSF82153">
    <property type="entry name" value="FAS1 domain"/>
    <property type="match status" value="1"/>
</dbReference>
<dbReference type="InterPro" id="IPR036378">
    <property type="entry name" value="FAS1_dom_sf"/>
</dbReference>
<dbReference type="Proteomes" id="UP000253094">
    <property type="component" value="Unassembled WGS sequence"/>
</dbReference>
<accession>A0A367FU04</accession>
<sequence>MRTRLSVLPVVAALSFTALTYGAAAHAAPSPSPSPVGSGCGALPKSGPGSLSEIANEPLVTAASHIPQLSTLVSAVKKAGLEDAANSAKDITVFAPTNDAFAKIPKDQFDKIAADKRALARLLGHHIVEGRKSPADFKNGGFTTLEGSRVTTSVSDDTYKVGDAKVVCGNIQTRNATLYIIDSVLKPRG</sequence>
<dbReference type="PANTHER" id="PTHR10900">
    <property type="entry name" value="PERIOSTIN-RELATED"/>
    <property type="match status" value="1"/>
</dbReference>
<dbReference type="InterPro" id="IPR000782">
    <property type="entry name" value="FAS1_domain"/>
</dbReference>
<protein>
    <submittedName>
        <fullName evidence="3">Fasciclin domain-containing protein</fullName>
    </submittedName>
</protein>
<organism evidence="3 4">
    <name type="scientific">Sphaerisporangium album</name>
    <dbReference type="NCBI Taxonomy" id="509200"/>
    <lineage>
        <taxon>Bacteria</taxon>
        <taxon>Bacillati</taxon>
        <taxon>Actinomycetota</taxon>
        <taxon>Actinomycetes</taxon>
        <taxon>Streptosporangiales</taxon>
        <taxon>Streptosporangiaceae</taxon>
        <taxon>Sphaerisporangium</taxon>
    </lineage>
</organism>
<dbReference type="GO" id="GO:0050839">
    <property type="term" value="F:cell adhesion molecule binding"/>
    <property type="evidence" value="ECO:0007669"/>
    <property type="project" value="TreeGrafter"/>
</dbReference>
<dbReference type="RefSeq" id="WP_114026851.1">
    <property type="nucleotide sequence ID" value="NZ_QOIL01000001.1"/>
</dbReference>
<dbReference type="GO" id="GO:0031012">
    <property type="term" value="C:extracellular matrix"/>
    <property type="evidence" value="ECO:0007669"/>
    <property type="project" value="TreeGrafter"/>
</dbReference>
<feature type="chain" id="PRO_5016735342" evidence="1">
    <location>
        <begin position="28"/>
        <end position="189"/>
    </location>
</feature>
<dbReference type="GO" id="GO:0005615">
    <property type="term" value="C:extracellular space"/>
    <property type="evidence" value="ECO:0007669"/>
    <property type="project" value="TreeGrafter"/>
</dbReference>
<dbReference type="PROSITE" id="PS50213">
    <property type="entry name" value="FAS1"/>
    <property type="match status" value="1"/>
</dbReference>
<dbReference type="InterPro" id="IPR050904">
    <property type="entry name" value="Adhesion/Biosynth-related"/>
</dbReference>
<comment type="caution">
    <text evidence="3">The sequence shown here is derived from an EMBL/GenBank/DDBJ whole genome shotgun (WGS) entry which is preliminary data.</text>
</comment>
<dbReference type="PANTHER" id="PTHR10900:SF77">
    <property type="entry name" value="FI19380P1"/>
    <property type="match status" value="1"/>
</dbReference>